<name>A0A8E2F9R3_9PEZI</name>
<evidence type="ECO:0000313" key="2">
    <source>
        <dbReference type="Proteomes" id="UP000250140"/>
    </source>
</evidence>
<dbReference type="EMBL" id="KV748808">
    <property type="protein sequence ID" value="OCL12938.1"/>
    <property type="molecule type" value="Genomic_DNA"/>
</dbReference>
<proteinExistence type="predicted"/>
<dbReference type="AlphaFoldDB" id="A0A8E2F9R3"/>
<organism evidence="1 2">
    <name type="scientific">Glonium stellatum</name>
    <dbReference type="NCBI Taxonomy" id="574774"/>
    <lineage>
        <taxon>Eukaryota</taxon>
        <taxon>Fungi</taxon>
        <taxon>Dikarya</taxon>
        <taxon>Ascomycota</taxon>
        <taxon>Pezizomycotina</taxon>
        <taxon>Dothideomycetes</taxon>
        <taxon>Pleosporomycetidae</taxon>
        <taxon>Gloniales</taxon>
        <taxon>Gloniaceae</taxon>
        <taxon>Glonium</taxon>
    </lineage>
</organism>
<keyword evidence="2" id="KW-1185">Reference proteome</keyword>
<sequence length="170" mass="18038">MAASAQILVAALRPLAVGHGAKPASALLRRGRRELNSTRDFQRANCSRTGVLPREPVVHSVGLAACLAAGLAPHSLPLSLVFSPQQPAENVTDSVRFWPVMPTRAPPLLQTRSHHRPCWLGKPSICMLHTHSMLTPCSLHARAACGPAAASSESAIGVDSQISFTMPFAI</sequence>
<gene>
    <name evidence="1" type="ORF">AOQ84DRAFT_226653</name>
</gene>
<evidence type="ECO:0000313" key="1">
    <source>
        <dbReference type="EMBL" id="OCL12938.1"/>
    </source>
</evidence>
<reference evidence="1 2" key="1">
    <citation type="journal article" date="2016" name="Nat. Commun.">
        <title>Ectomycorrhizal ecology is imprinted in the genome of the dominant symbiotic fungus Cenococcum geophilum.</title>
        <authorList>
            <consortium name="DOE Joint Genome Institute"/>
            <person name="Peter M."/>
            <person name="Kohler A."/>
            <person name="Ohm R.A."/>
            <person name="Kuo A."/>
            <person name="Krutzmann J."/>
            <person name="Morin E."/>
            <person name="Arend M."/>
            <person name="Barry K.W."/>
            <person name="Binder M."/>
            <person name="Choi C."/>
            <person name="Clum A."/>
            <person name="Copeland A."/>
            <person name="Grisel N."/>
            <person name="Haridas S."/>
            <person name="Kipfer T."/>
            <person name="LaButti K."/>
            <person name="Lindquist E."/>
            <person name="Lipzen A."/>
            <person name="Maire R."/>
            <person name="Meier B."/>
            <person name="Mihaltcheva S."/>
            <person name="Molinier V."/>
            <person name="Murat C."/>
            <person name="Poggeler S."/>
            <person name="Quandt C.A."/>
            <person name="Sperisen C."/>
            <person name="Tritt A."/>
            <person name="Tisserant E."/>
            <person name="Crous P.W."/>
            <person name="Henrissat B."/>
            <person name="Nehls U."/>
            <person name="Egli S."/>
            <person name="Spatafora J.W."/>
            <person name="Grigoriev I.V."/>
            <person name="Martin F.M."/>
        </authorList>
    </citation>
    <scope>NUCLEOTIDE SEQUENCE [LARGE SCALE GENOMIC DNA]</scope>
    <source>
        <strain evidence="1 2">CBS 207.34</strain>
    </source>
</reference>
<protein>
    <submittedName>
        <fullName evidence="1">Uncharacterized protein</fullName>
    </submittedName>
</protein>
<accession>A0A8E2F9R3</accession>
<dbReference type="Proteomes" id="UP000250140">
    <property type="component" value="Unassembled WGS sequence"/>
</dbReference>